<name>A0A4Y2WQD9_ARAVE</name>
<dbReference type="EMBL" id="BGPR01062817">
    <property type="protein sequence ID" value="GBO38177.1"/>
    <property type="molecule type" value="Genomic_DNA"/>
</dbReference>
<evidence type="ECO:0000313" key="2">
    <source>
        <dbReference type="EMBL" id="GBO38177.1"/>
    </source>
</evidence>
<accession>A0A4Y2WQD9</accession>
<keyword evidence="3" id="KW-1185">Reference proteome</keyword>
<proteinExistence type="predicted"/>
<feature type="compositionally biased region" description="Basic residues" evidence="1">
    <location>
        <begin position="10"/>
        <end position="28"/>
    </location>
</feature>
<feature type="compositionally biased region" description="Basic residues" evidence="1">
    <location>
        <begin position="84"/>
        <end position="93"/>
    </location>
</feature>
<gene>
    <name evidence="2" type="ORF">AVEN_152527_1</name>
</gene>
<dbReference type="AlphaFoldDB" id="A0A4Y2WQD9"/>
<evidence type="ECO:0000313" key="3">
    <source>
        <dbReference type="Proteomes" id="UP000499080"/>
    </source>
</evidence>
<evidence type="ECO:0000256" key="1">
    <source>
        <dbReference type="SAM" id="MobiDB-lite"/>
    </source>
</evidence>
<comment type="caution">
    <text evidence="2">The sequence shown here is derived from an EMBL/GenBank/DDBJ whole genome shotgun (WGS) entry which is preliminary data.</text>
</comment>
<dbReference type="Proteomes" id="UP000499080">
    <property type="component" value="Unassembled WGS sequence"/>
</dbReference>
<organism evidence="2 3">
    <name type="scientific">Araneus ventricosus</name>
    <name type="common">Orbweaver spider</name>
    <name type="synonym">Epeira ventricosa</name>
    <dbReference type="NCBI Taxonomy" id="182803"/>
    <lineage>
        <taxon>Eukaryota</taxon>
        <taxon>Metazoa</taxon>
        <taxon>Ecdysozoa</taxon>
        <taxon>Arthropoda</taxon>
        <taxon>Chelicerata</taxon>
        <taxon>Arachnida</taxon>
        <taxon>Araneae</taxon>
        <taxon>Araneomorphae</taxon>
        <taxon>Entelegynae</taxon>
        <taxon>Araneoidea</taxon>
        <taxon>Araneidae</taxon>
        <taxon>Araneus</taxon>
    </lineage>
</organism>
<feature type="compositionally biased region" description="Basic residues" evidence="1">
    <location>
        <begin position="54"/>
        <end position="71"/>
    </location>
</feature>
<feature type="region of interest" description="Disordered" evidence="1">
    <location>
        <begin position="1"/>
        <end position="93"/>
    </location>
</feature>
<sequence>MQQQQDQRPPHRQTPRRQATKPRCKHAAQRQDAAHRKAMAAEGGGTCAAQARTARSHTRVAGRRRRHKKGGRLQCGMRGEAQKRRAARQRGMA</sequence>
<protein>
    <submittedName>
        <fullName evidence="2">Uncharacterized protein</fullName>
    </submittedName>
</protein>
<reference evidence="2 3" key="1">
    <citation type="journal article" date="2019" name="Sci. Rep.">
        <title>Orb-weaving spider Araneus ventricosus genome elucidates the spidroin gene catalogue.</title>
        <authorList>
            <person name="Kono N."/>
            <person name="Nakamura H."/>
            <person name="Ohtoshi R."/>
            <person name="Moran D.A.P."/>
            <person name="Shinohara A."/>
            <person name="Yoshida Y."/>
            <person name="Fujiwara M."/>
            <person name="Mori M."/>
            <person name="Tomita M."/>
            <person name="Arakawa K."/>
        </authorList>
    </citation>
    <scope>NUCLEOTIDE SEQUENCE [LARGE SCALE GENOMIC DNA]</scope>
</reference>